<dbReference type="OrthoDB" id="5638848at2"/>
<dbReference type="Proteomes" id="UP000037953">
    <property type="component" value="Unassembled WGS sequence"/>
</dbReference>
<dbReference type="SUPFAM" id="SSF52540">
    <property type="entry name" value="P-loop containing nucleoside triphosphate hydrolases"/>
    <property type="match status" value="1"/>
</dbReference>
<gene>
    <name evidence="2" type="ORF">AOB46_21165</name>
</gene>
<dbReference type="PATRIC" id="fig|253.9.peg.2640"/>
<feature type="domain" description="NadR/Ttd14 AAA" evidence="1">
    <location>
        <begin position="9"/>
        <end position="174"/>
    </location>
</feature>
<reference evidence="2 3" key="1">
    <citation type="journal article" date="2015" name="Genom Data">
        <title>Draft genome sequence of a multidrug-resistant Chryseobacterium indologenes isolate from Malaysia.</title>
        <authorList>
            <person name="Yu C.Y."/>
            <person name="Ang G.Y."/>
            <person name="Cheng H.J."/>
            <person name="Cheong Y.M."/>
            <person name="Yin W.F."/>
            <person name="Chan K.G."/>
        </authorList>
    </citation>
    <scope>NUCLEOTIDE SEQUENCE [LARGE SCALE GENOMIC DNA]</scope>
    <source>
        <strain evidence="2 3">CI_885</strain>
    </source>
</reference>
<dbReference type="Gene3D" id="3.40.50.300">
    <property type="entry name" value="P-loop containing nucleotide triphosphate hydrolases"/>
    <property type="match status" value="1"/>
</dbReference>
<dbReference type="RefSeq" id="WP_062703154.1">
    <property type="nucleotide sequence ID" value="NZ_LJOD01000021.1"/>
</dbReference>
<proteinExistence type="predicted"/>
<evidence type="ECO:0000313" key="3">
    <source>
        <dbReference type="Proteomes" id="UP000037953"/>
    </source>
</evidence>
<dbReference type="AlphaFoldDB" id="A0A0N0ZS82"/>
<reference evidence="3" key="2">
    <citation type="submission" date="2015-09" db="EMBL/GenBank/DDBJ databases">
        <title>Draft genome sequence of a multidrug-resistant Chryseobacterium indologenes isolate from Malaysia.</title>
        <authorList>
            <person name="Yu C.Y."/>
            <person name="Ang G.Y."/>
            <person name="Chan K.-G."/>
        </authorList>
    </citation>
    <scope>NUCLEOTIDE SEQUENCE [LARGE SCALE GENOMIC DNA]</scope>
    <source>
        <strain evidence="3">CI_885</strain>
    </source>
</reference>
<evidence type="ECO:0000313" key="2">
    <source>
        <dbReference type="EMBL" id="KPE49220.1"/>
    </source>
</evidence>
<dbReference type="InterPro" id="IPR038727">
    <property type="entry name" value="NadR/Ttd14_AAA_dom"/>
</dbReference>
<protein>
    <submittedName>
        <fullName evidence="2">ATPase</fullName>
    </submittedName>
</protein>
<evidence type="ECO:0000259" key="1">
    <source>
        <dbReference type="Pfam" id="PF13521"/>
    </source>
</evidence>
<dbReference type="Pfam" id="PF13521">
    <property type="entry name" value="AAA_28"/>
    <property type="match status" value="1"/>
</dbReference>
<organism evidence="2 3">
    <name type="scientific">Chryseobacterium indologenes</name>
    <name type="common">Flavobacterium indologenes</name>
    <dbReference type="NCBI Taxonomy" id="253"/>
    <lineage>
        <taxon>Bacteria</taxon>
        <taxon>Pseudomonadati</taxon>
        <taxon>Bacteroidota</taxon>
        <taxon>Flavobacteriia</taxon>
        <taxon>Flavobacteriales</taxon>
        <taxon>Weeksellaceae</taxon>
        <taxon>Chryseobacterium group</taxon>
        <taxon>Chryseobacterium</taxon>
    </lineage>
</organism>
<dbReference type="InterPro" id="IPR027417">
    <property type="entry name" value="P-loop_NTPase"/>
</dbReference>
<name>A0A0N0ZS82_CHRID</name>
<sequence>MKNSNQYLYVITGGPGVGKTSLLEALDKDGFRTVAEEARRIIKEQMNSGGDALPWRNKIKYAELMLNASAETYRKIKNTHPAEPVFFDRGILDTACYMEMENIPLSDKARAIIRETTYNHTVFILPPWKEIYENDSERKQTWEEALSTFGKMKATYMKYGYHVVEVPKDTVKNRGLFVLEKINFHKDQ</sequence>
<accession>A0A0N0ZS82</accession>
<dbReference type="EMBL" id="LJOD01000021">
    <property type="protein sequence ID" value="KPE49220.1"/>
    <property type="molecule type" value="Genomic_DNA"/>
</dbReference>
<comment type="caution">
    <text evidence="2">The sequence shown here is derived from an EMBL/GenBank/DDBJ whole genome shotgun (WGS) entry which is preliminary data.</text>
</comment>